<feature type="domain" description="Histidine kinase" evidence="9">
    <location>
        <begin position="186"/>
        <end position="419"/>
    </location>
</feature>
<evidence type="ECO:0000256" key="8">
    <source>
        <dbReference type="SAM" id="Phobius"/>
    </source>
</evidence>
<organism evidence="10 11">
    <name type="scientific">Tissierella praeacuta DSM 18095</name>
    <dbReference type="NCBI Taxonomy" id="1123404"/>
    <lineage>
        <taxon>Bacteria</taxon>
        <taxon>Bacillati</taxon>
        <taxon>Bacillota</taxon>
        <taxon>Tissierellia</taxon>
        <taxon>Tissierellales</taxon>
        <taxon>Tissierellaceae</taxon>
        <taxon>Tissierella</taxon>
    </lineage>
</organism>
<dbReference type="RefSeq" id="WP_234950044.1">
    <property type="nucleotide sequence ID" value="NZ_FQTY01000014.1"/>
</dbReference>
<evidence type="ECO:0000256" key="4">
    <source>
        <dbReference type="ARBA" id="ARBA00022741"/>
    </source>
</evidence>
<keyword evidence="8" id="KW-0812">Transmembrane</keyword>
<dbReference type="PANTHER" id="PTHR43065:SF46">
    <property type="entry name" value="C4-DICARBOXYLATE TRANSPORT SENSOR PROTEIN DCTB"/>
    <property type="match status" value="1"/>
</dbReference>
<evidence type="ECO:0000313" key="11">
    <source>
        <dbReference type="Proteomes" id="UP000184114"/>
    </source>
</evidence>
<keyword evidence="4" id="KW-0547">Nucleotide-binding</keyword>
<feature type="transmembrane region" description="Helical" evidence="8">
    <location>
        <begin position="53"/>
        <end position="72"/>
    </location>
</feature>
<dbReference type="GeneID" id="90995962"/>
<dbReference type="Gene3D" id="3.30.565.10">
    <property type="entry name" value="Histidine kinase-like ATPase, C-terminal domain"/>
    <property type="match status" value="1"/>
</dbReference>
<sequence>MKHYKKMFFVSFIVALASQVNIGLINSDFRVSAGIIFFVAFLFYYHELQPVQTGILSGIMVYILRLMVYYLTNGDVKGVIISYQLEILFYAFYSIIYCLLINQGNKNNINFIFFIMVISDFGANLIEVLVRTTIDTSPSPWKVGTTLFFVSIVRSAIVWLVLNTLKYYRMLLMKEEHENRYKRLLWLTSQLKTEMYWIEKNMDHIETVMSESYELFEKINLNEDRESWANKALNIARDVHEIKKENGLVIRGIKEITENELKDKGMDFKDIVSILFETMKREIKGLDKDINLEFIIGENFYTSKHYYLMSMLRNLIMNAVDAIPKMQKEAKISVRHKLDRDQHYFIISDNGIGIDEEGLKYIFSPGFSTKINYNTGEVNRGLGLSIVQYIVEEQLNGKVSVTSILGNGTSFHIYIPRNVLEED</sequence>
<dbReference type="PRINTS" id="PR00344">
    <property type="entry name" value="BCTRLSENSOR"/>
</dbReference>
<dbReference type="Proteomes" id="UP000184114">
    <property type="component" value="Unassembled WGS sequence"/>
</dbReference>
<evidence type="ECO:0000259" key="9">
    <source>
        <dbReference type="PROSITE" id="PS50109"/>
    </source>
</evidence>
<keyword evidence="11" id="KW-1185">Reference proteome</keyword>
<dbReference type="GO" id="GO:0004673">
    <property type="term" value="F:protein histidine kinase activity"/>
    <property type="evidence" value="ECO:0007669"/>
    <property type="project" value="UniProtKB-EC"/>
</dbReference>
<name>A0A1M4XX77_9FIRM</name>
<protein>
    <recommendedName>
        <fullName evidence="2">histidine kinase</fullName>
        <ecNumber evidence="2">2.7.13.3</ecNumber>
    </recommendedName>
</protein>
<feature type="transmembrane region" description="Helical" evidence="8">
    <location>
        <begin position="146"/>
        <end position="165"/>
    </location>
</feature>
<dbReference type="InterPro" id="IPR005467">
    <property type="entry name" value="His_kinase_dom"/>
</dbReference>
<gene>
    <name evidence="10" type="ORF">SAMN02745784_02423</name>
</gene>
<evidence type="ECO:0000256" key="7">
    <source>
        <dbReference type="ARBA" id="ARBA00023012"/>
    </source>
</evidence>
<dbReference type="SMART" id="SM00387">
    <property type="entry name" value="HATPase_c"/>
    <property type="match status" value="1"/>
</dbReference>
<keyword evidence="7" id="KW-0902">Two-component regulatory system</keyword>
<dbReference type="InterPro" id="IPR036890">
    <property type="entry name" value="HATPase_C_sf"/>
</dbReference>
<keyword evidence="8" id="KW-0472">Membrane</keyword>
<dbReference type="GO" id="GO:0005524">
    <property type="term" value="F:ATP binding"/>
    <property type="evidence" value="ECO:0007669"/>
    <property type="project" value="UniProtKB-KW"/>
</dbReference>
<comment type="catalytic activity">
    <reaction evidence="1">
        <text>ATP + protein L-histidine = ADP + protein N-phospho-L-histidine.</text>
        <dbReference type="EC" id="2.7.13.3"/>
    </reaction>
</comment>
<dbReference type="Pfam" id="PF02518">
    <property type="entry name" value="HATPase_c"/>
    <property type="match status" value="1"/>
</dbReference>
<evidence type="ECO:0000256" key="3">
    <source>
        <dbReference type="ARBA" id="ARBA00022679"/>
    </source>
</evidence>
<dbReference type="AlphaFoldDB" id="A0A1M4XX77"/>
<dbReference type="STRING" id="1123404.SAMN02745784_02423"/>
<feature type="transmembrane region" description="Helical" evidence="8">
    <location>
        <begin position="29"/>
        <end position="46"/>
    </location>
</feature>
<dbReference type="PANTHER" id="PTHR43065">
    <property type="entry name" value="SENSOR HISTIDINE KINASE"/>
    <property type="match status" value="1"/>
</dbReference>
<accession>A0A1M4XX77</accession>
<dbReference type="SUPFAM" id="SSF55874">
    <property type="entry name" value="ATPase domain of HSP90 chaperone/DNA topoisomerase II/histidine kinase"/>
    <property type="match status" value="1"/>
</dbReference>
<keyword evidence="6" id="KW-0067">ATP-binding</keyword>
<dbReference type="InterPro" id="IPR004358">
    <property type="entry name" value="Sig_transdc_His_kin-like_C"/>
</dbReference>
<evidence type="ECO:0000256" key="2">
    <source>
        <dbReference type="ARBA" id="ARBA00012438"/>
    </source>
</evidence>
<evidence type="ECO:0000256" key="5">
    <source>
        <dbReference type="ARBA" id="ARBA00022777"/>
    </source>
</evidence>
<dbReference type="PROSITE" id="PS50109">
    <property type="entry name" value="HIS_KIN"/>
    <property type="match status" value="1"/>
</dbReference>
<dbReference type="InterPro" id="IPR003594">
    <property type="entry name" value="HATPase_dom"/>
</dbReference>
<feature type="transmembrane region" description="Helical" evidence="8">
    <location>
        <begin position="78"/>
        <end position="100"/>
    </location>
</feature>
<evidence type="ECO:0000313" key="10">
    <source>
        <dbReference type="EMBL" id="SHE98194.1"/>
    </source>
</evidence>
<evidence type="ECO:0000256" key="1">
    <source>
        <dbReference type="ARBA" id="ARBA00000085"/>
    </source>
</evidence>
<keyword evidence="3" id="KW-0808">Transferase</keyword>
<evidence type="ECO:0000256" key="6">
    <source>
        <dbReference type="ARBA" id="ARBA00022840"/>
    </source>
</evidence>
<keyword evidence="8" id="KW-1133">Transmembrane helix</keyword>
<dbReference type="EC" id="2.7.13.3" evidence="2"/>
<dbReference type="EMBL" id="FQTY01000014">
    <property type="protein sequence ID" value="SHE98194.1"/>
    <property type="molecule type" value="Genomic_DNA"/>
</dbReference>
<proteinExistence type="predicted"/>
<feature type="transmembrane region" description="Helical" evidence="8">
    <location>
        <begin position="112"/>
        <end position="134"/>
    </location>
</feature>
<reference evidence="11" key="1">
    <citation type="submission" date="2016-11" db="EMBL/GenBank/DDBJ databases">
        <authorList>
            <person name="Varghese N."/>
            <person name="Submissions S."/>
        </authorList>
    </citation>
    <scope>NUCLEOTIDE SEQUENCE [LARGE SCALE GENOMIC DNA]</scope>
    <source>
        <strain evidence="11">DSM 18095</strain>
    </source>
</reference>
<dbReference type="GO" id="GO:0000160">
    <property type="term" value="P:phosphorelay signal transduction system"/>
    <property type="evidence" value="ECO:0007669"/>
    <property type="project" value="UniProtKB-KW"/>
</dbReference>
<keyword evidence="5 10" id="KW-0418">Kinase</keyword>